<reference evidence="2 3" key="1">
    <citation type="submission" date="2023-10" db="EMBL/GenBank/DDBJ databases">
        <authorList>
            <person name="Maclean D."/>
            <person name="Macfadyen A."/>
        </authorList>
    </citation>
    <scope>NUCLEOTIDE SEQUENCE [LARGE SCALE GENOMIC DNA]</scope>
</reference>
<dbReference type="PROSITE" id="PS50969">
    <property type="entry name" value="FCP1"/>
    <property type="match status" value="1"/>
</dbReference>
<dbReference type="EMBL" id="CAUYUE010000008">
    <property type="protein sequence ID" value="CAK0783152.1"/>
    <property type="molecule type" value="Genomic_DNA"/>
</dbReference>
<gene>
    <name evidence="2" type="ORF">CVIRNUC_006349</name>
</gene>
<dbReference type="SUPFAM" id="SSF56784">
    <property type="entry name" value="HAD-like"/>
    <property type="match status" value="1"/>
</dbReference>
<accession>A0AAV1I7Y1</accession>
<keyword evidence="3" id="KW-1185">Reference proteome</keyword>
<evidence type="ECO:0000259" key="1">
    <source>
        <dbReference type="PROSITE" id="PS50969"/>
    </source>
</evidence>
<proteinExistence type="predicted"/>
<dbReference type="GO" id="GO:0016791">
    <property type="term" value="F:phosphatase activity"/>
    <property type="evidence" value="ECO:0007669"/>
    <property type="project" value="InterPro"/>
</dbReference>
<dbReference type="NCBIfam" id="TIGR02251">
    <property type="entry name" value="HIF-SF_euk"/>
    <property type="match status" value="1"/>
</dbReference>
<dbReference type="InterPro" id="IPR004274">
    <property type="entry name" value="FCP1_dom"/>
</dbReference>
<dbReference type="InterPro" id="IPR050365">
    <property type="entry name" value="TIM50"/>
</dbReference>
<dbReference type="PANTHER" id="PTHR12210">
    <property type="entry name" value="DULLARD PROTEIN PHOSPHATASE"/>
    <property type="match status" value="1"/>
</dbReference>
<dbReference type="Gene3D" id="3.40.50.1000">
    <property type="entry name" value="HAD superfamily/HAD-like"/>
    <property type="match status" value="1"/>
</dbReference>
<organism evidence="2 3">
    <name type="scientific">Coccomyxa viridis</name>
    <dbReference type="NCBI Taxonomy" id="1274662"/>
    <lineage>
        <taxon>Eukaryota</taxon>
        <taxon>Viridiplantae</taxon>
        <taxon>Chlorophyta</taxon>
        <taxon>core chlorophytes</taxon>
        <taxon>Trebouxiophyceae</taxon>
        <taxon>Trebouxiophyceae incertae sedis</taxon>
        <taxon>Coccomyxaceae</taxon>
        <taxon>Coccomyxa</taxon>
    </lineage>
</organism>
<dbReference type="InterPro" id="IPR023214">
    <property type="entry name" value="HAD_sf"/>
</dbReference>
<dbReference type="Proteomes" id="UP001314263">
    <property type="component" value="Unassembled WGS sequence"/>
</dbReference>
<dbReference type="CDD" id="cd07521">
    <property type="entry name" value="HAD_FCP1-like"/>
    <property type="match status" value="1"/>
</dbReference>
<sequence>MSTSQLDLLLTSTTPACNGADGGFREEERVRWLILALAVWDTAGRFVRYIASILQLATNVFSAAYVADQLQAQAGGKADLALKVAARQQCVIKRCRAVRAPSESLPLTACPSQLTVVLDLDETLVASYNASRIPQHLLGGAQRFFIVRCSPCGDGTPNEIAVFPRPGLRAFLQQLSSFAEVILYTAGNTGYAKPVADVLDPDGTIFAARLYRSSTVRTLCGQDYVKDLSRLGRSMSRTVLVDNDPFSGLLQPCNVLPTRAFHGEASDRLLMQELLPYLERLAALPDVRQALTDDFRMAEFFGRQGYLLYEDPSSGFLTAAASVL</sequence>
<dbReference type="Pfam" id="PF03031">
    <property type="entry name" value="NIF"/>
    <property type="match status" value="1"/>
</dbReference>
<protein>
    <recommendedName>
        <fullName evidence="1">FCP1 homology domain-containing protein</fullName>
    </recommendedName>
</protein>
<evidence type="ECO:0000313" key="2">
    <source>
        <dbReference type="EMBL" id="CAK0783152.1"/>
    </source>
</evidence>
<feature type="domain" description="FCP1 homology" evidence="1">
    <location>
        <begin position="109"/>
        <end position="281"/>
    </location>
</feature>
<dbReference type="InterPro" id="IPR011948">
    <property type="entry name" value="Dullard_phosphatase"/>
</dbReference>
<comment type="caution">
    <text evidence="2">The sequence shown here is derived from an EMBL/GenBank/DDBJ whole genome shotgun (WGS) entry which is preliminary data.</text>
</comment>
<evidence type="ECO:0000313" key="3">
    <source>
        <dbReference type="Proteomes" id="UP001314263"/>
    </source>
</evidence>
<dbReference type="SMART" id="SM00577">
    <property type="entry name" value="CPDc"/>
    <property type="match status" value="1"/>
</dbReference>
<name>A0AAV1I7Y1_9CHLO</name>
<dbReference type="InterPro" id="IPR036412">
    <property type="entry name" value="HAD-like_sf"/>
</dbReference>
<dbReference type="AlphaFoldDB" id="A0AAV1I7Y1"/>